<comment type="similarity">
    <text evidence="2">Belongs to the ABC transporter superfamily.</text>
</comment>
<dbReference type="SUPFAM" id="SSF52540">
    <property type="entry name" value="P-loop containing nucleoside triphosphate hydrolases"/>
    <property type="match status" value="2"/>
</dbReference>
<keyword evidence="7" id="KW-0472">Membrane</keyword>
<keyword evidence="3" id="KW-0813">Transport</keyword>
<keyword evidence="10" id="KW-1185">Reference proteome</keyword>
<dbReference type="NCBIfam" id="NF007739">
    <property type="entry name" value="PRK10419.1"/>
    <property type="match status" value="2"/>
</dbReference>
<dbReference type="GO" id="GO:0016887">
    <property type="term" value="F:ATP hydrolysis activity"/>
    <property type="evidence" value="ECO:0007669"/>
    <property type="project" value="InterPro"/>
</dbReference>
<dbReference type="GO" id="GO:0005886">
    <property type="term" value="C:plasma membrane"/>
    <property type="evidence" value="ECO:0007669"/>
    <property type="project" value="UniProtKB-SubCell"/>
</dbReference>
<evidence type="ECO:0000313" key="9">
    <source>
        <dbReference type="EMBL" id="CRL34559.1"/>
    </source>
</evidence>
<dbReference type="InterPro" id="IPR027417">
    <property type="entry name" value="P-loop_NTPase"/>
</dbReference>
<evidence type="ECO:0000256" key="7">
    <source>
        <dbReference type="ARBA" id="ARBA00023136"/>
    </source>
</evidence>
<keyword evidence="6" id="KW-0067">ATP-binding</keyword>
<dbReference type="Pfam" id="PF00005">
    <property type="entry name" value="ABC_tran"/>
    <property type="match status" value="2"/>
</dbReference>
<evidence type="ECO:0000256" key="2">
    <source>
        <dbReference type="ARBA" id="ARBA00005417"/>
    </source>
</evidence>
<proteinExistence type="inferred from homology"/>
<comment type="subcellular location">
    <subcellularLocation>
        <location evidence="1">Cell membrane</location>
        <topology evidence="1">Peripheral membrane protein</topology>
    </subcellularLocation>
</comment>
<dbReference type="InterPro" id="IPR003439">
    <property type="entry name" value="ABC_transporter-like_ATP-bd"/>
</dbReference>
<dbReference type="Gene3D" id="3.40.50.300">
    <property type="entry name" value="P-loop containing nucleotide triphosphate hydrolases"/>
    <property type="match status" value="2"/>
</dbReference>
<keyword evidence="4" id="KW-1003">Cell membrane</keyword>
<evidence type="ECO:0000256" key="3">
    <source>
        <dbReference type="ARBA" id="ARBA00022448"/>
    </source>
</evidence>
<dbReference type="PROSITE" id="PS50893">
    <property type="entry name" value="ABC_TRANSPORTER_2"/>
    <property type="match status" value="2"/>
</dbReference>
<keyword evidence="5" id="KW-0547">Nucleotide-binding</keyword>
<evidence type="ECO:0000256" key="5">
    <source>
        <dbReference type="ARBA" id="ARBA00022741"/>
    </source>
</evidence>
<protein>
    <recommendedName>
        <fullName evidence="8">ABC transporter domain-containing protein</fullName>
    </recommendedName>
</protein>
<reference evidence="10" key="1">
    <citation type="submission" date="2015-05" db="EMBL/GenBank/DDBJ databases">
        <authorList>
            <consortium name="Pathogen Informatics"/>
        </authorList>
    </citation>
    <scope>NUCLEOTIDE SEQUENCE [LARGE SCALE GENOMIC DNA]</scope>
    <source>
        <strain evidence="10">L1-83</strain>
    </source>
</reference>
<dbReference type="NCBIfam" id="TIGR01727">
    <property type="entry name" value="oligo_HPY"/>
    <property type="match status" value="1"/>
</dbReference>
<evidence type="ECO:0000313" key="10">
    <source>
        <dbReference type="Proteomes" id="UP000049828"/>
    </source>
</evidence>
<organism evidence="9 10">
    <name type="scientific">Roseburia inulinivorans</name>
    <dbReference type="NCBI Taxonomy" id="360807"/>
    <lineage>
        <taxon>Bacteria</taxon>
        <taxon>Bacillati</taxon>
        <taxon>Bacillota</taxon>
        <taxon>Clostridia</taxon>
        <taxon>Lachnospirales</taxon>
        <taxon>Lachnospiraceae</taxon>
        <taxon>Roseburia</taxon>
    </lineage>
</organism>
<feature type="domain" description="ABC transporter" evidence="8">
    <location>
        <begin position="10"/>
        <end position="261"/>
    </location>
</feature>
<dbReference type="FunFam" id="3.40.50.300:FF:000016">
    <property type="entry name" value="Oligopeptide ABC transporter ATP-binding component"/>
    <property type="match status" value="1"/>
</dbReference>
<evidence type="ECO:0000256" key="1">
    <source>
        <dbReference type="ARBA" id="ARBA00004202"/>
    </source>
</evidence>
<dbReference type="GO" id="GO:0005524">
    <property type="term" value="F:ATP binding"/>
    <property type="evidence" value="ECO:0007669"/>
    <property type="project" value="UniProtKB-KW"/>
</dbReference>
<dbReference type="CDD" id="cd03257">
    <property type="entry name" value="ABC_NikE_OppD_transporters"/>
    <property type="match status" value="2"/>
</dbReference>
<dbReference type="PANTHER" id="PTHR43297:SF2">
    <property type="entry name" value="DIPEPTIDE TRANSPORT ATP-BINDING PROTEIN DPPD"/>
    <property type="match status" value="1"/>
</dbReference>
<dbReference type="InterPro" id="IPR017871">
    <property type="entry name" value="ABC_transporter-like_CS"/>
</dbReference>
<evidence type="ECO:0000259" key="8">
    <source>
        <dbReference type="PROSITE" id="PS50893"/>
    </source>
</evidence>
<feature type="domain" description="ABC transporter" evidence="8">
    <location>
        <begin position="378"/>
        <end position="625"/>
    </location>
</feature>
<dbReference type="SMART" id="SM00382">
    <property type="entry name" value="AAA"/>
    <property type="match status" value="2"/>
</dbReference>
<dbReference type="Proteomes" id="UP000049828">
    <property type="component" value="Unassembled WGS sequence"/>
</dbReference>
<evidence type="ECO:0000256" key="6">
    <source>
        <dbReference type="ARBA" id="ARBA00022840"/>
    </source>
</evidence>
<name>A0A0M6WEC6_9FIRM</name>
<dbReference type="InterPro" id="IPR003593">
    <property type="entry name" value="AAA+_ATPase"/>
</dbReference>
<dbReference type="Pfam" id="PF08352">
    <property type="entry name" value="oligo_HPY"/>
    <property type="match status" value="2"/>
</dbReference>
<evidence type="ECO:0000256" key="4">
    <source>
        <dbReference type="ARBA" id="ARBA00022475"/>
    </source>
</evidence>
<dbReference type="NCBIfam" id="NF008453">
    <property type="entry name" value="PRK11308.1"/>
    <property type="match status" value="2"/>
</dbReference>
<dbReference type="EMBL" id="CVRS01000048">
    <property type="protein sequence ID" value="CRL34559.1"/>
    <property type="molecule type" value="Genomic_DNA"/>
</dbReference>
<dbReference type="RefSeq" id="WP_055039267.1">
    <property type="nucleotide sequence ID" value="NZ_CVRS01000048.1"/>
</dbReference>
<dbReference type="OrthoDB" id="9806285at2"/>
<dbReference type="GO" id="GO:0015833">
    <property type="term" value="P:peptide transport"/>
    <property type="evidence" value="ECO:0007669"/>
    <property type="project" value="InterPro"/>
</dbReference>
<dbReference type="InterPro" id="IPR013563">
    <property type="entry name" value="Oligopep_ABC_C"/>
</dbReference>
<sequence length="646" mass="72145">MEEQSRTYILEASDLSVSFETDAGEVQAVRDVSLSLKEGEVLAIVGESGCGKSVLCKSLMKMLPGNARIKSGKILANGIDITGYKERDMAKLRGTLFSMVFQDPMTALNPTMTIGRQIEEAIKIHNPHIKRDALEKRVIELMGLVGIDQADERRNLYPYHFSGGMRQRSVLAIALAGNPSILIADEPTTALDVTIQAQILDLFRDIQKKMHTSTIFVTHDLGVVARVADRVAVMYAGKIVELGTTEDIFYDARHPYTWGLMQALPAYAKGKEMLHAIPGMPPVLIDPPRGDAFACRNEYALAIDYEKEPPMFRISDTHYAATWLLDERAPEIKPPSLVCSSFLSGGDQREGCEETAERKKTSVAEECQNDAENRETLVAVNHLTKSFSIGKRNVHKAVDDVSFRIYKGEVFGLVGESGSGKSTVANCVMNLCKPDSGEILYKEIDTCRSKEFRKNKKMLQCERQIIFQDSTSSLNPRMKVKDILSEPFRIQHITPKRGTLSAEAAFQLKYVGLDNSYLEKYPSELSGGQRQRVAIARAVAMEPELLVADEPIASLDVSIQAQIVNLFRHLQKEHGFSFLFIAHDLSMVRFLCDRVGVMHDGKLVEVGNVEDIFRHPKHPYTKALIESIPIPDPRMERQRAGEKENE</sequence>
<dbReference type="PANTHER" id="PTHR43297">
    <property type="entry name" value="OLIGOPEPTIDE TRANSPORT ATP-BINDING PROTEIN APPD"/>
    <property type="match status" value="1"/>
</dbReference>
<dbReference type="InterPro" id="IPR050388">
    <property type="entry name" value="ABC_Ni/Peptide_Import"/>
</dbReference>
<dbReference type="PROSITE" id="PS00211">
    <property type="entry name" value="ABC_TRANSPORTER_1"/>
    <property type="match status" value="1"/>
</dbReference>
<gene>
    <name evidence="9" type="ORF">RIL183_14851</name>
</gene>
<accession>A0A0M6WEC6</accession>
<dbReference type="STRING" id="360807.ERS852392_02822"/>
<dbReference type="AlphaFoldDB" id="A0A0M6WEC6"/>